<evidence type="ECO:0000313" key="3">
    <source>
        <dbReference type="Proteomes" id="UP000018458"/>
    </source>
</evidence>
<dbReference type="SUPFAM" id="SSF52540">
    <property type="entry name" value="P-loop containing nucleoside triphosphate hydrolases"/>
    <property type="match status" value="1"/>
</dbReference>
<dbReference type="STRING" id="762983.HMPREF9444_01433"/>
<dbReference type="GO" id="GO:0005524">
    <property type="term" value="F:ATP binding"/>
    <property type="evidence" value="ECO:0007669"/>
    <property type="project" value="UniProtKB-KW"/>
</dbReference>
<feature type="domain" description="IstB-like ATP-binding" evidence="1">
    <location>
        <begin position="14"/>
        <end position="246"/>
    </location>
</feature>
<dbReference type="Pfam" id="PF01695">
    <property type="entry name" value="IstB_IS21"/>
    <property type="match status" value="1"/>
</dbReference>
<dbReference type="Proteomes" id="UP000018458">
    <property type="component" value="Unassembled WGS sequence"/>
</dbReference>
<dbReference type="InterPro" id="IPR002611">
    <property type="entry name" value="IstB_ATP-bd"/>
</dbReference>
<keyword evidence="2" id="KW-0067">ATP-binding</keyword>
<comment type="caution">
    <text evidence="2">The sequence shown here is derived from an EMBL/GenBank/DDBJ whole genome shotgun (WGS) entry which is preliminary data.</text>
</comment>
<reference evidence="2 3" key="1">
    <citation type="submission" date="2011-01" db="EMBL/GenBank/DDBJ databases">
        <authorList>
            <person name="Weinstock G."/>
            <person name="Sodergren E."/>
            <person name="Clifton S."/>
            <person name="Fulton L."/>
            <person name="Fulton B."/>
            <person name="Courtney L."/>
            <person name="Fronick C."/>
            <person name="Harrison M."/>
            <person name="Strong C."/>
            <person name="Farmer C."/>
            <person name="Delahaunty K."/>
            <person name="Markovic C."/>
            <person name="Hall O."/>
            <person name="Minx P."/>
            <person name="Tomlinson C."/>
            <person name="Mitreva M."/>
            <person name="Hou S."/>
            <person name="Chen J."/>
            <person name="Wollam A."/>
            <person name="Pepin K.H."/>
            <person name="Johnson M."/>
            <person name="Bhonagiri V."/>
            <person name="Zhang X."/>
            <person name="Suruliraj S."/>
            <person name="Warren W."/>
            <person name="Chinwalla A."/>
            <person name="Mardis E.R."/>
            <person name="Wilson R.K."/>
        </authorList>
    </citation>
    <scope>NUCLEOTIDE SEQUENCE [LARGE SCALE GENOMIC DNA]</scope>
    <source>
        <strain evidence="3">DSM 22608 / JCM 16073 / KCTC 15190 / YIT 12066</strain>
    </source>
</reference>
<accession>E8LL27</accession>
<sequence>MAQMMQQQRDLLIKLRELHLNGFAEMLETQFNNPDIYAESTFEERLNLCLDEQEAYVKNRRYANLIKKAKLKDKLSLNDIMKAPSPGLSKEQLKVLASNTWITNPQNIIIQGACGVGKTALCCAIGFNACKAQMSTYYYRTSDLLEELESLTAYTAKMKLIKKLSDAKVLILDDFGTTRPSVNSLTGFFSIIDNRTKTNPTVIATMLKSTAFIDYLGGEQMAESITDRLLNPSIRITLQGESRRKRCNLI</sequence>
<dbReference type="OrthoDB" id="8150723at2"/>
<name>E8LL27_SUCHY</name>
<evidence type="ECO:0000313" key="2">
    <source>
        <dbReference type="EMBL" id="EFY06752.1"/>
    </source>
</evidence>
<dbReference type="eggNOG" id="COG1484">
    <property type="taxonomic scope" value="Bacteria"/>
</dbReference>
<dbReference type="EMBL" id="AEVO01000083">
    <property type="protein sequence ID" value="EFY06752.1"/>
    <property type="molecule type" value="Genomic_DNA"/>
</dbReference>
<dbReference type="PANTHER" id="PTHR30050">
    <property type="entry name" value="CHROMOSOMAL REPLICATION INITIATOR PROTEIN DNAA"/>
    <property type="match status" value="1"/>
</dbReference>
<dbReference type="InterPro" id="IPR027417">
    <property type="entry name" value="P-loop_NTPase"/>
</dbReference>
<dbReference type="InterPro" id="IPR028350">
    <property type="entry name" value="DNAC/IstB-like"/>
</dbReference>
<proteinExistence type="predicted"/>
<dbReference type="HOGENOM" id="CLU_062999_7_0_6"/>
<keyword evidence="3" id="KW-1185">Reference proteome</keyword>
<organism evidence="2 3">
    <name type="scientific">Succinatimonas hippei (strain DSM 22608 / JCM 16073 / KCTC 15190 / YIT 12066)</name>
    <dbReference type="NCBI Taxonomy" id="762983"/>
    <lineage>
        <taxon>Bacteria</taxon>
        <taxon>Pseudomonadati</taxon>
        <taxon>Pseudomonadota</taxon>
        <taxon>Gammaproteobacteria</taxon>
        <taxon>Aeromonadales</taxon>
        <taxon>Succinivibrionaceae</taxon>
        <taxon>Succinatimonas</taxon>
    </lineage>
</organism>
<dbReference type="AlphaFoldDB" id="E8LL27"/>
<dbReference type="Gene3D" id="3.40.50.300">
    <property type="entry name" value="P-loop containing nucleotide triphosphate hydrolases"/>
    <property type="match status" value="1"/>
</dbReference>
<gene>
    <name evidence="2" type="ORF">HMPREF9444_01433</name>
</gene>
<dbReference type="PIRSF" id="PIRSF003073">
    <property type="entry name" value="DNAC_TnpB_IstB"/>
    <property type="match status" value="1"/>
</dbReference>
<dbReference type="RefSeq" id="WP_009143615.1">
    <property type="nucleotide sequence ID" value="NZ_GL831017.1"/>
</dbReference>
<protein>
    <submittedName>
        <fullName evidence="2">IstB-like ATP-binding protein</fullName>
    </submittedName>
</protein>
<evidence type="ECO:0000259" key="1">
    <source>
        <dbReference type="Pfam" id="PF01695"/>
    </source>
</evidence>
<dbReference type="PANTHER" id="PTHR30050:SF4">
    <property type="entry name" value="ATP-BINDING PROTEIN RV3427C IN INSERTION SEQUENCE-RELATED"/>
    <property type="match status" value="1"/>
</dbReference>
<dbReference type="CDD" id="cd00009">
    <property type="entry name" value="AAA"/>
    <property type="match status" value="1"/>
</dbReference>
<dbReference type="GO" id="GO:0006260">
    <property type="term" value="P:DNA replication"/>
    <property type="evidence" value="ECO:0007669"/>
    <property type="project" value="TreeGrafter"/>
</dbReference>
<keyword evidence="2" id="KW-0547">Nucleotide-binding</keyword>